<evidence type="ECO:0000313" key="1">
    <source>
        <dbReference type="EMBL" id="REB68299.1"/>
    </source>
</evidence>
<dbReference type="EMBL" id="PCZS01000004">
    <property type="protein sequence ID" value="REB68299.1"/>
    <property type="molecule type" value="Genomic_DNA"/>
</dbReference>
<organism evidence="1 2">
    <name type="scientific">Cutibacterium namnetense</name>
    <dbReference type="NCBI Taxonomy" id="1574624"/>
    <lineage>
        <taxon>Bacteria</taxon>
        <taxon>Bacillati</taxon>
        <taxon>Actinomycetota</taxon>
        <taxon>Actinomycetes</taxon>
        <taxon>Propionibacteriales</taxon>
        <taxon>Propionibacteriaceae</taxon>
        <taxon>Cutibacterium</taxon>
    </lineage>
</organism>
<dbReference type="Proteomes" id="UP000256324">
    <property type="component" value="Unassembled WGS sequence"/>
</dbReference>
<reference evidence="1 2" key="1">
    <citation type="submission" date="2017-09" db="EMBL/GenBank/DDBJ databases">
        <authorList>
            <person name="Bumgarner R.E."/>
        </authorList>
    </citation>
    <scope>NUCLEOTIDE SEQUENCE [LARGE SCALE GENOMIC DNA]</scope>
    <source>
        <strain evidence="1 2">T34998</strain>
    </source>
</reference>
<gene>
    <name evidence="1" type="ORF">CP880_10445</name>
</gene>
<proteinExistence type="predicted"/>
<dbReference type="RefSeq" id="WP_002549203.1">
    <property type="nucleotide sequence ID" value="NZ_JARJNT010000006.1"/>
</dbReference>
<sequence length="62" mass="7246">MDEAAGIRWLDAQPDLHRIQLSEFLNTPQWTNSLTIGWLVNRNDDSDNGIYYDSTTNSWEIF</sequence>
<comment type="caution">
    <text evidence="1">The sequence shown here is derived from an EMBL/GenBank/DDBJ whole genome shotgun (WGS) entry which is preliminary data.</text>
</comment>
<accession>A0ABX9I7J6</accession>
<keyword evidence="2" id="KW-1185">Reference proteome</keyword>
<name>A0ABX9I7J6_9ACTN</name>
<protein>
    <submittedName>
        <fullName evidence="1">Uncharacterized protein</fullName>
    </submittedName>
</protein>
<evidence type="ECO:0000313" key="2">
    <source>
        <dbReference type="Proteomes" id="UP000256324"/>
    </source>
</evidence>